<keyword evidence="3" id="KW-1185">Reference proteome</keyword>
<accession>A0A2P5AGR3</accession>
<comment type="caution">
    <text evidence="2">The sequence shown here is derived from an EMBL/GenBank/DDBJ whole genome shotgun (WGS) entry which is preliminary data.</text>
</comment>
<feature type="compositionally biased region" description="Polar residues" evidence="1">
    <location>
        <begin position="48"/>
        <end position="57"/>
    </location>
</feature>
<sequence>MKKVPPPPLNLLLQLENPIERSLSRRRTDSQGHKCQLGLSHQIHGLRSRSNGNTNNHLDLRSSPLRSPNVAQAFDHKP</sequence>
<protein>
    <submittedName>
        <fullName evidence="2">Uncharacterized protein</fullName>
    </submittedName>
</protein>
<reference evidence="3" key="1">
    <citation type="submission" date="2016-06" db="EMBL/GenBank/DDBJ databases">
        <title>Parallel loss of symbiosis genes in relatives of nitrogen-fixing non-legume Parasponia.</title>
        <authorList>
            <person name="Van Velzen R."/>
            <person name="Holmer R."/>
            <person name="Bu F."/>
            <person name="Rutten L."/>
            <person name="Van Zeijl A."/>
            <person name="Liu W."/>
            <person name="Santuari L."/>
            <person name="Cao Q."/>
            <person name="Sharma T."/>
            <person name="Shen D."/>
            <person name="Roswanjaya Y."/>
            <person name="Wardhani T."/>
            <person name="Kalhor M.S."/>
            <person name="Jansen J."/>
            <person name="Van den Hoogen J."/>
            <person name="Gungor B."/>
            <person name="Hartog M."/>
            <person name="Hontelez J."/>
            <person name="Verver J."/>
            <person name="Yang W.-C."/>
            <person name="Schijlen E."/>
            <person name="Repin R."/>
            <person name="Schilthuizen M."/>
            <person name="Schranz E."/>
            <person name="Heidstra R."/>
            <person name="Miyata K."/>
            <person name="Fedorova E."/>
            <person name="Kohlen W."/>
            <person name="Bisseling T."/>
            <person name="Smit S."/>
            <person name="Geurts R."/>
        </authorList>
    </citation>
    <scope>NUCLEOTIDE SEQUENCE [LARGE SCALE GENOMIC DNA]</scope>
    <source>
        <strain evidence="3">cv. WU1-14</strain>
    </source>
</reference>
<gene>
    <name evidence="2" type="ORF">PanWU01x14_333840</name>
</gene>
<proteinExistence type="predicted"/>
<dbReference type="Proteomes" id="UP000237105">
    <property type="component" value="Unassembled WGS sequence"/>
</dbReference>
<evidence type="ECO:0000313" key="2">
    <source>
        <dbReference type="EMBL" id="PON35736.1"/>
    </source>
</evidence>
<dbReference type="AlphaFoldDB" id="A0A2P5AGR3"/>
<dbReference type="EMBL" id="JXTB01000598">
    <property type="protein sequence ID" value="PON35736.1"/>
    <property type="molecule type" value="Genomic_DNA"/>
</dbReference>
<evidence type="ECO:0000313" key="3">
    <source>
        <dbReference type="Proteomes" id="UP000237105"/>
    </source>
</evidence>
<name>A0A2P5AGR3_PARAD</name>
<organism evidence="2 3">
    <name type="scientific">Parasponia andersonii</name>
    <name type="common">Sponia andersonii</name>
    <dbReference type="NCBI Taxonomy" id="3476"/>
    <lineage>
        <taxon>Eukaryota</taxon>
        <taxon>Viridiplantae</taxon>
        <taxon>Streptophyta</taxon>
        <taxon>Embryophyta</taxon>
        <taxon>Tracheophyta</taxon>
        <taxon>Spermatophyta</taxon>
        <taxon>Magnoliopsida</taxon>
        <taxon>eudicotyledons</taxon>
        <taxon>Gunneridae</taxon>
        <taxon>Pentapetalae</taxon>
        <taxon>rosids</taxon>
        <taxon>fabids</taxon>
        <taxon>Rosales</taxon>
        <taxon>Cannabaceae</taxon>
        <taxon>Parasponia</taxon>
    </lineage>
</organism>
<feature type="region of interest" description="Disordered" evidence="1">
    <location>
        <begin position="40"/>
        <end position="78"/>
    </location>
</feature>
<evidence type="ECO:0000256" key="1">
    <source>
        <dbReference type="SAM" id="MobiDB-lite"/>
    </source>
</evidence>